<gene>
    <name evidence="2" type="ORF">EYB31_05005</name>
</gene>
<sequence>MRRKWIALLALTTVFGMFGGVAYSAGGAKLVINGALFAPEVPPQMIDGNTMVPIRTVSEGLGADVRWDEVTRTVNVEMPDTASLQRQIDLLQSALAPASADEAVNKWAEWVKKRNGAAQYALLSPELRKRTLSSYKELNWVTGVSSPWVDNYEIAGGVPAGETGTSYEVTFHLKTSSGSAGQGTVKVTVEPQKNGDWQITGLQPVGDSSAINGIVIF</sequence>
<dbReference type="InterPro" id="IPR036582">
    <property type="entry name" value="Mao_N_sf"/>
</dbReference>
<feature type="domain" description="Copper amine oxidase-like N-terminal" evidence="1">
    <location>
        <begin position="31"/>
        <end position="77"/>
    </location>
</feature>
<dbReference type="SUPFAM" id="SSF55383">
    <property type="entry name" value="Copper amine oxidase, domain N"/>
    <property type="match status" value="1"/>
</dbReference>
<evidence type="ECO:0000313" key="3">
    <source>
        <dbReference type="Proteomes" id="UP000293142"/>
    </source>
</evidence>
<dbReference type="RefSeq" id="WP_131012191.1">
    <property type="nucleotide sequence ID" value="NZ_SIRE01000004.1"/>
</dbReference>
<dbReference type="AlphaFoldDB" id="A0A4Q9DX33"/>
<dbReference type="OrthoDB" id="1803673at2"/>
<proteinExistence type="predicted"/>
<protein>
    <submittedName>
        <fullName evidence="2">Copper amine oxidase N-terminal domain-containing protein</fullName>
    </submittedName>
</protein>
<keyword evidence="3" id="KW-1185">Reference proteome</keyword>
<dbReference type="InterPro" id="IPR012854">
    <property type="entry name" value="Cu_amine_oxidase-like_N"/>
</dbReference>
<evidence type="ECO:0000313" key="2">
    <source>
        <dbReference type="EMBL" id="TBL80590.1"/>
    </source>
</evidence>
<dbReference type="Gene3D" id="3.30.457.10">
    <property type="entry name" value="Copper amine oxidase-like, N-terminal domain"/>
    <property type="match status" value="1"/>
</dbReference>
<name>A0A4Q9DX33_9BACL</name>
<evidence type="ECO:0000259" key="1">
    <source>
        <dbReference type="Pfam" id="PF07833"/>
    </source>
</evidence>
<organism evidence="2 3">
    <name type="scientific">Paenibacillus thalictri</name>
    <dbReference type="NCBI Taxonomy" id="2527873"/>
    <lineage>
        <taxon>Bacteria</taxon>
        <taxon>Bacillati</taxon>
        <taxon>Bacillota</taxon>
        <taxon>Bacilli</taxon>
        <taxon>Bacillales</taxon>
        <taxon>Paenibacillaceae</taxon>
        <taxon>Paenibacillus</taxon>
    </lineage>
</organism>
<accession>A0A4Q9DX33</accession>
<dbReference type="Pfam" id="PF07833">
    <property type="entry name" value="Cu_amine_oxidN1"/>
    <property type="match status" value="1"/>
</dbReference>
<comment type="caution">
    <text evidence="2">The sequence shown here is derived from an EMBL/GenBank/DDBJ whole genome shotgun (WGS) entry which is preliminary data.</text>
</comment>
<dbReference type="Proteomes" id="UP000293142">
    <property type="component" value="Unassembled WGS sequence"/>
</dbReference>
<reference evidence="2 3" key="1">
    <citation type="submission" date="2019-02" db="EMBL/GenBank/DDBJ databases">
        <title>Paenibacillus sp. nov., isolated from surface-sterilized tissue of Thalictrum simplex L.</title>
        <authorList>
            <person name="Tuo L."/>
        </authorList>
    </citation>
    <scope>NUCLEOTIDE SEQUENCE [LARGE SCALE GENOMIC DNA]</scope>
    <source>
        <strain evidence="2 3">N2SHLJ1</strain>
    </source>
</reference>
<dbReference type="EMBL" id="SIRE01000004">
    <property type="protein sequence ID" value="TBL80590.1"/>
    <property type="molecule type" value="Genomic_DNA"/>
</dbReference>